<dbReference type="EMBL" id="CALNXJ010000001">
    <property type="protein sequence ID" value="CAH3031736.1"/>
    <property type="molecule type" value="Genomic_DNA"/>
</dbReference>
<feature type="region of interest" description="Disordered" evidence="1">
    <location>
        <begin position="40"/>
        <end position="59"/>
    </location>
</feature>
<comment type="caution">
    <text evidence="2">The sequence shown here is derived from an EMBL/GenBank/DDBJ whole genome shotgun (WGS) entry which is preliminary data.</text>
</comment>
<proteinExistence type="predicted"/>
<gene>
    <name evidence="2" type="ORF">PMEA_00000536</name>
</gene>
<reference evidence="2 3" key="1">
    <citation type="submission" date="2022-05" db="EMBL/GenBank/DDBJ databases">
        <authorList>
            <consortium name="Genoscope - CEA"/>
            <person name="William W."/>
        </authorList>
    </citation>
    <scope>NUCLEOTIDE SEQUENCE [LARGE SCALE GENOMIC DNA]</scope>
</reference>
<accession>A0AAU9VNF2</accession>
<name>A0AAU9VNF2_9CNID</name>
<feature type="compositionally biased region" description="Basic and acidic residues" evidence="1">
    <location>
        <begin position="48"/>
        <end position="59"/>
    </location>
</feature>
<organism evidence="2 3">
    <name type="scientific">Pocillopora meandrina</name>
    <dbReference type="NCBI Taxonomy" id="46732"/>
    <lineage>
        <taxon>Eukaryota</taxon>
        <taxon>Metazoa</taxon>
        <taxon>Cnidaria</taxon>
        <taxon>Anthozoa</taxon>
        <taxon>Hexacorallia</taxon>
        <taxon>Scleractinia</taxon>
        <taxon>Astrocoeniina</taxon>
        <taxon>Pocilloporidae</taxon>
        <taxon>Pocillopora</taxon>
    </lineage>
</organism>
<evidence type="ECO:0000313" key="2">
    <source>
        <dbReference type="EMBL" id="CAH3031736.1"/>
    </source>
</evidence>
<protein>
    <submittedName>
        <fullName evidence="2">Uncharacterized protein</fullName>
    </submittedName>
</protein>
<evidence type="ECO:0000313" key="3">
    <source>
        <dbReference type="Proteomes" id="UP001159428"/>
    </source>
</evidence>
<keyword evidence="3" id="KW-1185">Reference proteome</keyword>
<feature type="non-terminal residue" evidence="2">
    <location>
        <position position="59"/>
    </location>
</feature>
<evidence type="ECO:0000256" key="1">
    <source>
        <dbReference type="SAM" id="MobiDB-lite"/>
    </source>
</evidence>
<dbReference type="AlphaFoldDB" id="A0AAU9VNF2"/>
<sequence>MSDHQSSVHQEEPRKLNDAIRMLYISNSVQMRLMRQKSGLILQTQSKVEYDKSQKKPSS</sequence>
<dbReference type="Proteomes" id="UP001159428">
    <property type="component" value="Unassembled WGS sequence"/>
</dbReference>